<gene>
    <name evidence="2" type="ORF">BJ878DRAFT_108243</name>
</gene>
<name>A0A9P8CEG6_9HELO</name>
<keyword evidence="3" id="KW-1185">Reference proteome</keyword>
<feature type="compositionally biased region" description="Polar residues" evidence="1">
    <location>
        <begin position="405"/>
        <end position="414"/>
    </location>
</feature>
<reference evidence="2" key="1">
    <citation type="journal article" date="2021" name="IMA Fungus">
        <title>Genomic characterization of three marine fungi, including Emericellopsis atlantica sp. nov. with signatures of a generalist lifestyle and marine biomass degradation.</title>
        <authorList>
            <person name="Hagestad O.C."/>
            <person name="Hou L."/>
            <person name="Andersen J.H."/>
            <person name="Hansen E.H."/>
            <person name="Altermark B."/>
            <person name="Li C."/>
            <person name="Kuhnert E."/>
            <person name="Cox R.J."/>
            <person name="Crous P.W."/>
            <person name="Spatafora J.W."/>
            <person name="Lail K."/>
            <person name="Amirebrahimi M."/>
            <person name="Lipzen A."/>
            <person name="Pangilinan J."/>
            <person name="Andreopoulos W."/>
            <person name="Hayes R.D."/>
            <person name="Ng V."/>
            <person name="Grigoriev I.V."/>
            <person name="Jackson S.A."/>
            <person name="Sutton T.D.S."/>
            <person name="Dobson A.D.W."/>
            <person name="Rama T."/>
        </authorList>
    </citation>
    <scope>NUCLEOTIDE SEQUENCE</scope>
    <source>
        <strain evidence="2">TRa3180A</strain>
    </source>
</reference>
<dbReference type="AlphaFoldDB" id="A0A9P8CEG6"/>
<dbReference type="Proteomes" id="UP000887226">
    <property type="component" value="Unassembled WGS sequence"/>
</dbReference>
<feature type="compositionally biased region" description="Basic residues" evidence="1">
    <location>
        <begin position="467"/>
        <end position="497"/>
    </location>
</feature>
<dbReference type="OrthoDB" id="5380548at2759"/>
<accession>A0A9P8CEG6</accession>
<organism evidence="2 3">
    <name type="scientific">Calycina marina</name>
    <dbReference type="NCBI Taxonomy" id="1763456"/>
    <lineage>
        <taxon>Eukaryota</taxon>
        <taxon>Fungi</taxon>
        <taxon>Dikarya</taxon>
        <taxon>Ascomycota</taxon>
        <taxon>Pezizomycotina</taxon>
        <taxon>Leotiomycetes</taxon>
        <taxon>Helotiales</taxon>
        <taxon>Pezizellaceae</taxon>
        <taxon>Calycina</taxon>
    </lineage>
</organism>
<feature type="region of interest" description="Disordered" evidence="1">
    <location>
        <begin position="398"/>
        <end position="556"/>
    </location>
</feature>
<feature type="compositionally biased region" description="Polar residues" evidence="1">
    <location>
        <begin position="253"/>
        <end position="270"/>
    </location>
</feature>
<feature type="compositionally biased region" description="Polar residues" evidence="1">
    <location>
        <begin position="161"/>
        <end position="172"/>
    </location>
</feature>
<feature type="region of interest" description="Disordered" evidence="1">
    <location>
        <begin position="79"/>
        <end position="119"/>
    </location>
</feature>
<feature type="compositionally biased region" description="Basic and acidic residues" evidence="1">
    <location>
        <begin position="424"/>
        <end position="436"/>
    </location>
</feature>
<dbReference type="EMBL" id="MU253959">
    <property type="protein sequence ID" value="KAG9243675.1"/>
    <property type="molecule type" value="Genomic_DNA"/>
</dbReference>
<feature type="compositionally biased region" description="Low complexity" evidence="1">
    <location>
        <begin position="289"/>
        <end position="306"/>
    </location>
</feature>
<evidence type="ECO:0000313" key="3">
    <source>
        <dbReference type="Proteomes" id="UP000887226"/>
    </source>
</evidence>
<feature type="region of interest" description="Disordered" evidence="1">
    <location>
        <begin position="141"/>
        <end position="193"/>
    </location>
</feature>
<sequence>MNPLISPFAVQLHSQQPAENFSTTLNHFHALQMATLAFKPYTYKPTPARSKSAATRHKPAPEQVSILNKLQHIMSSGASLSAPRAAATDGGYSPEIRRTGTVHGGSDKANNNETDDDRDLPTIEELLLTKLQAQGFITGVRGLDKTGGVEDTAADERGGSVDQSRSAQSDDSGGSLEDPIFLLGNDDSGTSEAEVNDNALRAESVAAPGAGHFDSPEIAIDSTTPAPPCSSDGWHDIDDFPEAAPRLPLAEQGASTSNSTYPHTPSSHLSSEPLYDSISTEGSRHARSEATTSSSSPPSLCARASPETQLSQEGRLHTGRGVADERGLVCPARNADPVNEREQQQQEEDKDNDASSKSEHPPSLQGASVGKCRPLCKNSVILGMEAIDPAQADVDLLDWEADSTAPMQRAQQRLPNRDPSPATSHDEAVCDSHSADELNNIESDEHDEELRPMKRKRPFSSQDGSMHKKPKHGLKQRSTRQHRLHSKPHRRSPKSHSPHNQGSRVTTVSSTEGRLPSSAQTMDTEIPSDCSNLGGSSSNTLPTLTEVTFRPHSPYY</sequence>
<evidence type="ECO:0000313" key="2">
    <source>
        <dbReference type="EMBL" id="KAG9243675.1"/>
    </source>
</evidence>
<proteinExistence type="predicted"/>
<feature type="compositionally biased region" description="Basic and acidic residues" evidence="1">
    <location>
        <begin position="142"/>
        <end position="159"/>
    </location>
</feature>
<feature type="compositionally biased region" description="Polar residues" evidence="1">
    <location>
        <begin position="498"/>
        <end position="546"/>
    </location>
</feature>
<protein>
    <submittedName>
        <fullName evidence="2">Uncharacterized protein</fullName>
    </submittedName>
</protein>
<feature type="region of interest" description="Disordered" evidence="1">
    <location>
        <begin position="208"/>
        <end position="371"/>
    </location>
</feature>
<evidence type="ECO:0000256" key="1">
    <source>
        <dbReference type="SAM" id="MobiDB-lite"/>
    </source>
</evidence>
<comment type="caution">
    <text evidence="2">The sequence shown here is derived from an EMBL/GenBank/DDBJ whole genome shotgun (WGS) entry which is preliminary data.</text>
</comment>